<keyword evidence="4" id="KW-1185">Reference proteome</keyword>
<dbReference type="PANTHER" id="PTHR33463">
    <property type="entry name" value="NB-ARC DOMAIN-CONTAINING PROTEIN-RELATED"/>
    <property type="match status" value="1"/>
</dbReference>
<keyword evidence="1" id="KW-0611">Plant defense</keyword>
<reference evidence="3 4" key="1">
    <citation type="submission" date="2023-10" db="EMBL/GenBank/DDBJ databases">
        <title>Genome-Wide Identification Analysis in wild type Solanum Pinnatisectum Reveals Some Genes Defensing Phytophthora Infestans.</title>
        <authorList>
            <person name="Sun C."/>
        </authorList>
    </citation>
    <scope>NUCLEOTIDE SEQUENCE [LARGE SCALE GENOMIC DNA]</scope>
    <source>
        <strain evidence="3">LQN</strain>
        <tissue evidence="3">Leaf</tissue>
    </source>
</reference>
<sequence length="308" mass="35574">MLKELSMDGANSISALCSHQLPITYFNKLVKLRVFKCKKLRNLMSPSVARGVLNLRILKIGYCESMEEVITEEEQHGEEVMPLFPLLEKLELCRLPKLGHFFLTEHALKFLFLRVVEISNCPEMETFVQQGSVKRLDLNKAMFNSKISCPNLEKLYINGANSITTLCSHQHPTAYFSKLEVLYIWNCGKLRNLMSPSVARGVLNLRILDIRDCLSMEEVITKEEQQGERIMTLFPLLEKLELYRVPKLAHFFLTECALEIPCLEEVRIHDCPEMKTFIKQEIFVSTPCLKSVNNDYRVKVGNLNIWTQ</sequence>
<feature type="domain" description="Disease resistance protein At4g27190-like leucine-rich repeats" evidence="2">
    <location>
        <begin position="3"/>
        <end position="128"/>
    </location>
</feature>
<dbReference type="SUPFAM" id="SSF52047">
    <property type="entry name" value="RNI-like"/>
    <property type="match status" value="1"/>
</dbReference>
<proteinExistence type="predicted"/>
<feature type="domain" description="Disease resistance protein At4g27190-like leucine-rich repeats" evidence="2">
    <location>
        <begin position="152"/>
        <end position="277"/>
    </location>
</feature>
<dbReference type="EMBL" id="JAWPEI010000009">
    <property type="protein sequence ID" value="KAK4716618.1"/>
    <property type="molecule type" value="Genomic_DNA"/>
</dbReference>
<dbReference type="Gene3D" id="3.80.10.10">
    <property type="entry name" value="Ribonuclease Inhibitor"/>
    <property type="match status" value="2"/>
</dbReference>
<evidence type="ECO:0000256" key="1">
    <source>
        <dbReference type="ARBA" id="ARBA00022821"/>
    </source>
</evidence>
<organism evidence="3 4">
    <name type="scientific">Solanum pinnatisectum</name>
    <name type="common">tansyleaf nightshade</name>
    <dbReference type="NCBI Taxonomy" id="50273"/>
    <lineage>
        <taxon>Eukaryota</taxon>
        <taxon>Viridiplantae</taxon>
        <taxon>Streptophyta</taxon>
        <taxon>Embryophyta</taxon>
        <taxon>Tracheophyta</taxon>
        <taxon>Spermatophyta</taxon>
        <taxon>Magnoliopsida</taxon>
        <taxon>eudicotyledons</taxon>
        <taxon>Gunneridae</taxon>
        <taxon>Pentapetalae</taxon>
        <taxon>asterids</taxon>
        <taxon>lamiids</taxon>
        <taxon>Solanales</taxon>
        <taxon>Solanaceae</taxon>
        <taxon>Solanoideae</taxon>
        <taxon>Solaneae</taxon>
        <taxon>Solanum</taxon>
    </lineage>
</organism>
<name>A0AAV9KTH8_9SOLN</name>
<dbReference type="Proteomes" id="UP001311915">
    <property type="component" value="Unassembled WGS sequence"/>
</dbReference>
<dbReference type="InterPro" id="IPR057135">
    <property type="entry name" value="At4g27190-like_LRR"/>
</dbReference>
<dbReference type="AlphaFoldDB" id="A0AAV9KTH8"/>
<evidence type="ECO:0000313" key="3">
    <source>
        <dbReference type="EMBL" id="KAK4716618.1"/>
    </source>
</evidence>
<dbReference type="Pfam" id="PF23247">
    <property type="entry name" value="LRR_RPS2"/>
    <property type="match status" value="2"/>
</dbReference>
<comment type="caution">
    <text evidence="3">The sequence shown here is derived from an EMBL/GenBank/DDBJ whole genome shotgun (WGS) entry which is preliminary data.</text>
</comment>
<protein>
    <recommendedName>
        <fullName evidence="2">Disease resistance protein At4g27190-like leucine-rich repeats domain-containing protein</fullName>
    </recommendedName>
</protein>
<dbReference type="PANTHER" id="PTHR33463:SF198">
    <property type="entry name" value="RPP4C3"/>
    <property type="match status" value="1"/>
</dbReference>
<gene>
    <name evidence="3" type="ORF">R3W88_014956</name>
</gene>
<dbReference type="InterPro" id="IPR050905">
    <property type="entry name" value="Plant_NBS-LRR"/>
</dbReference>
<evidence type="ECO:0000259" key="2">
    <source>
        <dbReference type="Pfam" id="PF23247"/>
    </source>
</evidence>
<evidence type="ECO:0000313" key="4">
    <source>
        <dbReference type="Proteomes" id="UP001311915"/>
    </source>
</evidence>
<dbReference type="InterPro" id="IPR032675">
    <property type="entry name" value="LRR_dom_sf"/>
</dbReference>
<accession>A0AAV9KTH8</accession>